<dbReference type="AlphaFoldDB" id="K1XTN9"/>
<gene>
    <name evidence="2" type="ORF">MBM_05960</name>
</gene>
<organism evidence="2 3">
    <name type="scientific">Marssonina brunnea f. sp. multigermtubi (strain MB_m1)</name>
    <name type="common">Marssonina leaf spot fungus</name>
    <dbReference type="NCBI Taxonomy" id="1072389"/>
    <lineage>
        <taxon>Eukaryota</taxon>
        <taxon>Fungi</taxon>
        <taxon>Dikarya</taxon>
        <taxon>Ascomycota</taxon>
        <taxon>Pezizomycotina</taxon>
        <taxon>Leotiomycetes</taxon>
        <taxon>Helotiales</taxon>
        <taxon>Drepanopezizaceae</taxon>
        <taxon>Drepanopeziza</taxon>
    </lineage>
</organism>
<keyword evidence="3" id="KW-1185">Reference proteome</keyword>
<proteinExistence type="predicted"/>
<feature type="compositionally biased region" description="Basic and acidic residues" evidence="1">
    <location>
        <begin position="207"/>
        <end position="225"/>
    </location>
</feature>
<evidence type="ECO:0000256" key="1">
    <source>
        <dbReference type="SAM" id="MobiDB-lite"/>
    </source>
</evidence>
<evidence type="ECO:0000313" key="2">
    <source>
        <dbReference type="EMBL" id="EKD15949.1"/>
    </source>
</evidence>
<feature type="compositionally biased region" description="Polar residues" evidence="1">
    <location>
        <begin position="56"/>
        <end position="66"/>
    </location>
</feature>
<protein>
    <submittedName>
        <fullName evidence="2">Uncharacterized protein</fullName>
    </submittedName>
</protein>
<reference evidence="2 3" key="1">
    <citation type="journal article" date="2012" name="BMC Genomics">
        <title>Sequencing the genome of Marssonina brunnea reveals fungus-poplar co-evolution.</title>
        <authorList>
            <person name="Zhu S."/>
            <person name="Cao Y.-Z."/>
            <person name="Jiang C."/>
            <person name="Tan B.-Y."/>
            <person name="Wang Z."/>
            <person name="Feng S."/>
            <person name="Zhang L."/>
            <person name="Su X.-H."/>
            <person name="Brejova B."/>
            <person name="Vinar T."/>
            <person name="Xu M."/>
            <person name="Wang M.-X."/>
            <person name="Zhang S.-G."/>
            <person name="Huang M.-R."/>
            <person name="Wu R."/>
            <person name="Zhou Y."/>
        </authorList>
    </citation>
    <scope>NUCLEOTIDE SEQUENCE [LARGE SCALE GENOMIC DNA]</scope>
    <source>
        <strain evidence="2 3">MB_m1</strain>
    </source>
</reference>
<feature type="region of interest" description="Disordered" evidence="1">
    <location>
        <begin position="1"/>
        <end position="171"/>
    </location>
</feature>
<evidence type="ECO:0000313" key="3">
    <source>
        <dbReference type="Proteomes" id="UP000006753"/>
    </source>
</evidence>
<dbReference type="RefSeq" id="XP_007293849.1">
    <property type="nucleotide sequence ID" value="XM_007293787.1"/>
</dbReference>
<accession>K1XTN9</accession>
<feature type="region of interest" description="Disordered" evidence="1">
    <location>
        <begin position="207"/>
        <end position="233"/>
    </location>
</feature>
<dbReference type="GeneID" id="18761895"/>
<feature type="compositionally biased region" description="Polar residues" evidence="1">
    <location>
        <begin position="1"/>
        <end position="34"/>
    </location>
</feature>
<sequence length="233" mass="25561">MDRQIPSSSKVPQSNRASSQDPRFSDTKSVSTTHPETKSKTAKEITNIKQYVASASPVSNPNTAGPNYSPIAGPAKLKTDFYGSYSGTPPPDHLAALKSNQRRPHPPDHLAALKSNQRRPHPPDHLAALKSNQRRPDPRNQDPSRSRSEDQAQEDGDSSPRQTSYPALDDEHATIEDFGFLPTITPAIKKRLAGGWTGFEEVKEMDDGIDFSKPEVGGRRHEAVARTRPPKGN</sequence>
<name>K1XTN9_MARBU</name>
<dbReference type="KEGG" id="mbe:MBM_05960"/>
<dbReference type="HOGENOM" id="CLU_1190135_0_0_1"/>
<dbReference type="InParanoid" id="K1XTN9"/>
<dbReference type="Proteomes" id="UP000006753">
    <property type="component" value="Unassembled WGS sequence"/>
</dbReference>
<dbReference type="EMBL" id="JH921440">
    <property type="protein sequence ID" value="EKD15949.1"/>
    <property type="molecule type" value="Genomic_DNA"/>
</dbReference>
<feature type="compositionally biased region" description="Basic and acidic residues" evidence="1">
    <location>
        <begin position="134"/>
        <end position="150"/>
    </location>
</feature>